<protein>
    <recommendedName>
        <fullName evidence="1">A-factor biosynthesis hotdog domain-containing protein</fullName>
    </recommendedName>
</protein>
<accession>A0A846WNB5</accession>
<dbReference type="InterPro" id="IPR005509">
    <property type="entry name" value="AfsA_hotdog_dom"/>
</dbReference>
<dbReference type="EMBL" id="JAAXPC010000008">
    <property type="protein sequence ID" value="NKY03085.1"/>
    <property type="molecule type" value="Genomic_DNA"/>
</dbReference>
<dbReference type="Proteomes" id="UP000563898">
    <property type="component" value="Unassembled WGS sequence"/>
</dbReference>
<proteinExistence type="predicted"/>
<dbReference type="RefSeq" id="WP_006368844.1">
    <property type="nucleotide sequence ID" value="NZ_JAAXPC010000008.1"/>
</dbReference>
<reference evidence="2 3" key="1">
    <citation type="submission" date="2020-04" db="EMBL/GenBank/DDBJ databases">
        <title>MicrobeNet Type strains.</title>
        <authorList>
            <person name="Nicholson A.C."/>
        </authorList>
    </citation>
    <scope>NUCLEOTIDE SEQUENCE [LARGE SCALE GENOMIC DNA]</scope>
    <source>
        <strain evidence="2 3">ATCC BAA-14</strain>
    </source>
</reference>
<feature type="domain" description="A-factor biosynthesis hotdog" evidence="1">
    <location>
        <begin position="20"/>
        <end position="117"/>
    </location>
</feature>
<comment type="caution">
    <text evidence="2">The sequence shown here is derived from an EMBL/GenBank/DDBJ whole genome shotgun (WGS) entry which is preliminary data.</text>
</comment>
<name>A0A846WNB5_9ACTN</name>
<evidence type="ECO:0000313" key="2">
    <source>
        <dbReference type="EMBL" id="NKY03085.1"/>
    </source>
</evidence>
<dbReference type="Pfam" id="PF03756">
    <property type="entry name" value="AfsA"/>
    <property type="match status" value="1"/>
</dbReference>
<evidence type="ECO:0000313" key="3">
    <source>
        <dbReference type="Proteomes" id="UP000563898"/>
    </source>
</evidence>
<gene>
    <name evidence="2" type="ORF">HGA05_16060</name>
</gene>
<sequence length="151" mass="17067">MTYTLQPQLSHSTLVPREHVHRDALSEVYLTDIICDRYPNFRIGVHLPKSHSYYSDHIGPAEFRYDPLLILECFRQTSILIAHRHVGAGFDQAFIFNDADIQVVSHEATTITFTLEYVRGGRLGRSSAVRGVARQSPVCPRWLGVEGHPGP</sequence>
<evidence type="ECO:0000259" key="1">
    <source>
        <dbReference type="Pfam" id="PF03756"/>
    </source>
</evidence>
<dbReference type="AlphaFoldDB" id="A0A846WNB5"/>
<organism evidence="2 3">
    <name type="scientific">Gordonia polyisoprenivorans</name>
    <dbReference type="NCBI Taxonomy" id="84595"/>
    <lineage>
        <taxon>Bacteria</taxon>
        <taxon>Bacillati</taxon>
        <taxon>Actinomycetota</taxon>
        <taxon>Actinomycetes</taxon>
        <taxon>Mycobacteriales</taxon>
        <taxon>Gordoniaceae</taxon>
        <taxon>Gordonia</taxon>
    </lineage>
</organism>